<dbReference type="Proteomes" id="UP000240485">
    <property type="component" value="Segment"/>
</dbReference>
<organism evidence="1 2">
    <name type="scientific">Salinibacter phage M8CR30-2</name>
    <dbReference type="NCBI Taxonomy" id="2681615"/>
    <lineage>
        <taxon>Viruses</taxon>
        <taxon>Duplodnaviria</taxon>
        <taxon>Heunggongvirae</taxon>
        <taxon>Uroviricota</taxon>
        <taxon>Caudoviricetes</taxon>
        <taxon>Holosalinivirus</taxon>
        <taxon>Holosalinivirus M8CR302</taxon>
    </lineage>
</organism>
<dbReference type="KEGG" id="vg:40236225"/>
<accession>A0A2I6UGH9</accession>
<sequence length="40" mass="4343" precursor="true">MISTSPIIVIWFSFQNSPNGMLKLSAPLVTAEPPVTIGVW</sequence>
<name>A0A2I6UGH9_9CAUD</name>
<dbReference type="GeneID" id="40236225"/>
<evidence type="ECO:0000313" key="2">
    <source>
        <dbReference type="Proteomes" id="UP000240485"/>
    </source>
</evidence>
<protein>
    <submittedName>
        <fullName evidence="1">Uncharacterized protein</fullName>
    </submittedName>
</protein>
<keyword evidence="2" id="KW-1185">Reference proteome</keyword>
<evidence type="ECO:0000313" key="1">
    <source>
        <dbReference type="EMBL" id="AUO79070.1"/>
    </source>
</evidence>
<reference evidence="1 2" key="1">
    <citation type="submission" date="2017-07" db="EMBL/GenBank/DDBJ databases">
        <title>Characterization of ecologically diverse viruses infecting co-occurring strains of cosmopolitan hyperhalophilic Bacteroidetes.</title>
        <authorList>
            <person name="Villamor J."/>
            <person name="Ramos-Barbero M.D."/>
            <person name="Gonzalez-Torres P."/>
            <person name="Gabaldon T."/>
            <person name="Rollesso-Mora R."/>
            <person name="Meseguer I."/>
            <person name="Martinez-Garcia M."/>
            <person name="Santos F."/>
            <person name="Anton J."/>
        </authorList>
    </citation>
    <scope>NUCLEOTIDE SEQUENCE [LARGE SCALE GENOMIC DNA]</scope>
</reference>
<dbReference type="RefSeq" id="YP_009639431.1">
    <property type="nucleotide sequence ID" value="NC_042350.1"/>
</dbReference>
<proteinExistence type="predicted"/>
<dbReference type="EMBL" id="MF580957">
    <property type="protein sequence ID" value="AUO79070.1"/>
    <property type="molecule type" value="Genomic_DNA"/>
</dbReference>